<dbReference type="SMART" id="SM00862">
    <property type="entry name" value="Trans_reg_C"/>
    <property type="match status" value="1"/>
</dbReference>
<keyword evidence="4 7" id="KW-0238">DNA-binding</keyword>
<evidence type="ECO:0000256" key="3">
    <source>
        <dbReference type="ARBA" id="ARBA00023015"/>
    </source>
</evidence>
<evidence type="ECO:0000313" key="11">
    <source>
        <dbReference type="Proteomes" id="UP000641588"/>
    </source>
</evidence>
<evidence type="ECO:0000256" key="4">
    <source>
        <dbReference type="ARBA" id="ARBA00023125"/>
    </source>
</evidence>
<feature type="domain" description="Response regulatory" evidence="8">
    <location>
        <begin position="3"/>
        <end position="119"/>
    </location>
</feature>
<dbReference type="InterPro" id="IPR036388">
    <property type="entry name" value="WH-like_DNA-bd_sf"/>
</dbReference>
<dbReference type="SUPFAM" id="SSF52172">
    <property type="entry name" value="CheY-like"/>
    <property type="match status" value="1"/>
</dbReference>
<feature type="modified residue" description="4-aspartylphosphate" evidence="6">
    <location>
        <position position="54"/>
    </location>
</feature>
<dbReference type="InterPro" id="IPR001789">
    <property type="entry name" value="Sig_transdc_resp-reg_receiver"/>
</dbReference>
<gene>
    <name evidence="10" type="ORF">GC093_15995</name>
</gene>
<dbReference type="PROSITE" id="PS51755">
    <property type="entry name" value="OMPR_PHOB"/>
    <property type="match status" value="1"/>
</dbReference>
<evidence type="ECO:0000313" key="10">
    <source>
        <dbReference type="EMBL" id="NOU94711.1"/>
    </source>
</evidence>
<dbReference type="PANTHER" id="PTHR48111">
    <property type="entry name" value="REGULATOR OF RPOS"/>
    <property type="match status" value="1"/>
</dbReference>
<dbReference type="InterPro" id="IPR001867">
    <property type="entry name" value="OmpR/PhoB-type_DNA-bd"/>
</dbReference>
<dbReference type="GO" id="GO:0006355">
    <property type="term" value="P:regulation of DNA-templated transcription"/>
    <property type="evidence" value="ECO:0007669"/>
    <property type="project" value="InterPro"/>
</dbReference>
<feature type="DNA-binding region" description="OmpR/PhoB-type" evidence="7">
    <location>
        <begin position="128"/>
        <end position="227"/>
    </location>
</feature>
<dbReference type="Pfam" id="PF00072">
    <property type="entry name" value="Response_reg"/>
    <property type="match status" value="1"/>
</dbReference>
<proteinExistence type="predicted"/>
<keyword evidence="2" id="KW-0902">Two-component regulatory system</keyword>
<accession>A0A972H1W7</accession>
<protein>
    <submittedName>
        <fullName evidence="10">Response regulator</fullName>
    </submittedName>
</protein>
<keyword evidence="3" id="KW-0805">Transcription regulation</keyword>
<dbReference type="PROSITE" id="PS50110">
    <property type="entry name" value="RESPONSE_REGULATORY"/>
    <property type="match status" value="1"/>
</dbReference>
<keyword evidence="5" id="KW-0804">Transcription</keyword>
<evidence type="ECO:0000256" key="5">
    <source>
        <dbReference type="ARBA" id="ARBA00023163"/>
    </source>
</evidence>
<dbReference type="Gene3D" id="1.10.10.10">
    <property type="entry name" value="Winged helix-like DNA-binding domain superfamily/Winged helix DNA-binding domain"/>
    <property type="match status" value="1"/>
</dbReference>
<evidence type="ECO:0000259" key="8">
    <source>
        <dbReference type="PROSITE" id="PS50110"/>
    </source>
</evidence>
<evidence type="ECO:0000256" key="7">
    <source>
        <dbReference type="PROSITE-ProRule" id="PRU01091"/>
    </source>
</evidence>
<dbReference type="GO" id="GO:0032993">
    <property type="term" value="C:protein-DNA complex"/>
    <property type="evidence" value="ECO:0007669"/>
    <property type="project" value="TreeGrafter"/>
</dbReference>
<organism evidence="10 11">
    <name type="scientific">Paenibacillus foliorum</name>
    <dbReference type="NCBI Taxonomy" id="2654974"/>
    <lineage>
        <taxon>Bacteria</taxon>
        <taxon>Bacillati</taxon>
        <taxon>Bacillota</taxon>
        <taxon>Bacilli</taxon>
        <taxon>Bacillales</taxon>
        <taxon>Paenibacillaceae</taxon>
        <taxon>Paenibacillus</taxon>
    </lineage>
</organism>
<name>A0A972H1W7_9BACL</name>
<evidence type="ECO:0000259" key="9">
    <source>
        <dbReference type="PROSITE" id="PS51755"/>
    </source>
</evidence>
<feature type="domain" description="OmpR/PhoB-type" evidence="9">
    <location>
        <begin position="128"/>
        <end position="227"/>
    </location>
</feature>
<dbReference type="EMBL" id="WHOD01000062">
    <property type="protein sequence ID" value="NOU94711.1"/>
    <property type="molecule type" value="Genomic_DNA"/>
</dbReference>
<dbReference type="PANTHER" id="PTHR48111:SF1">
    <property type="entry name" value="TWO-COMPONENT RESPONSE REGULATOR ORR33"/>
    <property type="match status" value="1"/>
</dbReference>
<dbReference type="GO" id="GO:0000156">
    <property type="term" value="F:phosphorelay response regulator activity"/>
    <property type="evidence" value="ECO:0007669"/>
    <property type="project" value="TreeGrafter"/>
</dbReference>
<evidence type="ECO:0000256" key="1">
    <source>
        <dbReference type="ARBA" id="ARBA00022553"/>
    </source>
</evidence>
<dbReference type="Gene3D" id="3.40.50.2300">
    <property type="match status" value="1"/>
</dbReference>
<dbReference type="Pfam" id="PF00486">
    <property type="entry name" value="Trans_reg_C"/>
    <property type="match status" value="1"/>
</dbReference>
<dbReference type="GO" id="GO:0000976">
    <property type="term" value="F:transcription cis-regulatory region binding"/>
    <property type="evidence" value="ECO:0007669"/>
    <property type="project" value="TreeGrafter"/>
</dbReference>
<dbReference type="CDD" id="cd00383">
    <property type="entry name" value="trans_reg_C"/>
    <property type="match status" value="1"/>
</dbReference>
<comment type="caution">
    <text evidence="10">The sequence shown here is derived from an EMBL/GenBank/DDBJ whole genome shotgun (WGS) entry which is preliminary data.</text>
</comment>
<dbReference type="InterPro" id="IPR039420">
    <property type="entry name" value="WalR-like"/>
</dbReference>
<sequence>MKRVLLIEDELPIASLLQAYLEKDNYEVKWNSGEGEIDVMEQFLSWKPDLVLLDLMLPNDQNGIEILHQIRQLGSCPVIILTARGAVPDRLQGFDHGADDYIAKPFDPQEVMARIQAVLRRSVYMTDSDIVRIGSLVIDVSTRTVTVGTEQISLLPRDYQLLQFLVEHPNQCFERDHLLNEVWGIDFEGGDRSVDTSIKRLRKSLHQWPAHEGEIDTIRGMGYSLRVY</sequence>
<dbReference type="Proteomes" id="UP000641588">
    <property type="component" value="Unassembled WGS sequence"/>
</dbReference>
<keyword evidence="11" id="KW-1185">Reference proteome</keyword>
<evidence type="ECO:0000256" key="6">
    <source>
        <dbReference type="PROSITE-ProRule" id="PRU00169"/>
    </source>
</evidence>
<dbReference type="Gene3D" id="6.10.250.690">
    <property type="match status" value="1"/>
</dbReference>
<reference evidence="10" key="1">
    <citation type="submission" date="2019-10" db="EMBL/GenBank/DDBJ databases">
        <title>Description of Paenibacillus glebae sp. nov.</title>
        <authorList>
            <person name="Carlier A."/>
            <person name="Qi S."/>
        </authorList>
    </citation>
    <scope>NUCLEOTIDE SEQUENCE</scope>
    <source>
        <strain evidence="10">LMG 31456</strain>
    </source>
</reference>
<dbReference type="CDD" id="cd17574">
    <property type="entry name" value="REC_OmpR"/>
    <property type="match status" value="1"/>
</dbReference>
<dbReference type="SUPFAM" id="SSF46894">
    <property type="entry name" value="C-terminal effector domain of the bipartite response regulators"/>
    <property type="match status" value="1"/>
</dbReference>
<dbReference type="GO" id="GO:0005829">
    <property type="term" value="C:cytosol"/>
    <property type="evidence" value="ECO:0007669"/>
    <property type="project" value="TreeGrafter"/>
</dbReference>
<dbReference type="InterPro" id="IPR011006">
    <property type="entry name" value="CheY-like_superfamily"/>
</dbReference>
<evidence type="ECO:0000256" key="2">
    <source>
        <dbReference type="ARBA" id="ARBA00023012"/>
    </source>
</evidence>
<dbReference type="AlphaFoldDB" id="A0A972H1W7"/>
<dbReference type="SMART" id="SM00448">
    <property type="entry name" value="REC"/>
    <property type="match status" value="1"/>
</dbReference>
<keyword evidence="1 6" id="KW-0597">Phosphoprotein</keyword>
<dbReference type="InterPro" id="IPR016032">
    <property type="entry name" value="Sig_transdc_resp-reg_C-effctor"/>
</dbReference>
<dbReference type="RefSeq" id="WP_171652917.1">
    <property type="nucleotide sequence ID" value="NZ_WHOD01000062.1"/>
</dbReference>